<evidence type="ECO:0000256" key="8">
    <source>
        <dbReference type="ARBA" id="ARBA00022737"/>
    </source>
</evidence>
<dbReference type="GO" id="GO:0097039">
    <property type="term" value="P:protein linear polyubiquitination"/>
    <property type="evidence" value="ECO:0007669"/>
    <property type="project" value="TreeGrafter"/>
</dbReference>
<dbReference type="Proteomes" id="UP000187209">
    <property type="component" value="Unassembled WGS sequence"/>
</dbReference>
<dbReference type="GO" id="GO:0005737">
    <property type="term" value="C:cytoplasm"/>
    <property type="evidence" value="ECO:0007669"/>
    <property type="project" value="UniProtKB-ARBA"/>
</dbReference>
<dbReference type="SUPFAM" id="SSF46934">
    <property type="entry name" value="UBA-like"/>
    <property type="match status" value="1"/>
</dbReference>
<keyword evidence="11" id="KW-0862">Zinc</keyword>
<gene>
    <name evidence="16" type="ORF">SteCoe_11842</name>
</gene>
<dbReference type="GO" id="GO:0043130">
    <property type="term" value="F:ubiquitin binding"/>
    <property type="evidence" value="ECO:0007669"/>
    <property type="project" value="TreeGrafter"/>
</dbReference>
<dbReference type="Gene3D" id="1.20.120.1750">
    <property type="match status" value="1"/>
</dbReference>
<sequence length="466" mass="54657">MLLISSSKPAKSVFKFKNNHWRIKRLIKMDSFTYDSQRSSSFKLNQYSIRANICNILLEMGFSHEKIQIALLYTDSTNIDELTSFLTKGPQGWEHEFIRNFQAANEEELCEICSENASEHLNYLPNNEERKNQKISIKSIEKTFPIEVPEEETKSFSPICGICFEETIDLIHISDCKDHLYCKKCIKAYLEVLISESRVLKILCPGKICNVYFTDTLIQSFISPSYIIKYKKFLQRQQLLKDPFKKFCLQPDCEGYIQGSETDTHKFCNVCFYEMCFTCGKGWHEGNTCDEIQEKEYSTWAKDKNVKECPVCKYKIEKNEGCNHMKCIICMHEFFWDTLDPKPPAQYYSINREIYFYDRKHINFPIKKICNAILCILLLPLFPIFLLYYPAISLYFNLMCDEDDYLEEIHLSCVAESGFCFILFVAFWIIFAPVISIIIIISKIYMCITSICFKRSNSGDYNYLGF</sequence>
<evidence type="ECO:0000256" key="3">
    <source>
        <dbReference type="ARBA" id="ARBA00004906"/>
    </source>
</evidence>
<evidence type="ECO:0000256" key="1">
    <source>
        <dbReference type="ARBA" id="ARBA00001798"/>
    </source>
</evidence>
<evidence type="ECO:0000313" key="16">
    <source>
        <dbReference type="EMBL" id="OMJ86626.1"/>
    </source>
</evidence>
<comment type="pathway">
    <text evidence="3">Protein modification; protein ubiquitination.</text>
</comment>
<evidence type="ECO:0000256" key="2">
    <source>
        <dbReference type="ARBA" id="ARBA00004167"/>
    </source>
</evidence>
<evidence type="ECO:0000256" key="11">
    <source>
        <dbReference type="ARBA" id="ARBA00022833"/>
    </source>
</evidence>
<feature type="transmembrane region" description="Helical" evidence="14">
    <location>
        <begin position="421"/>
        <end position="446"/>
    </location>
</feature>
<dbReference type="Pfam" id="PF22191">
    <property type="entry name" value="IBR_1"/>
    <property type="match status" value="1"/>
</dbReference>
<evidence type="ECO:0000259" key="15">
    <source>
        <dbReference type="PROSITE" id="PS51873"/>
    </source>
</evidence>
<dbReference type="SMART" id="SM00647">
    <property type="entry name" value="IBR"/>
    <property type="match status" value="1"/>
</dbReference>
<comment type="caution">
    <text evidence="16">The sequence shown here is derived from an EMBL/GenBank/DDBJ whole genome shotgun (WGS) entry which is preliminary data.</text>
</comment>
<evidence type="ECO:0000256" key="6">
    <source>
        <dbReference type="ARBA" id="ARBA00022692"/>
    </source>
</evidence>
<dbReference type="FunFam" id="3.30.40.10:FF:000051">
    <property type="entry name" value="RBR-type E3 ubiquitin transferase"/>
    <property type="match status" value="1"/>
</dbReference>
<dbReference type="CDD" id="cd20335">
    <property type="entry name" value="BRcat_RBR"/>
    <property type="match status" value="1"/>
</dbReference>
<keyword evidence="5" id="KW-0808">Transferase</keyword>
<proteinExistence type="predicted"/>
<evidence type="ECO:0000256" key="13">
    <source>
        <dbReference type="ARBA" id="ARBA00023136"/>
    </source>
</evidence>
<evidence type="ECO:0000256" key="14">
    <source>
        <dbReference type="SAM" id="Phobius"/>
    </source>
</evidence>
<dbReference type="InterPro" id="IPR044066">
    <property type="entry name" value="TRIAD_supradom"/>
</dbReference>
<dbReference type="GO" id="GO:0008270">
    <property type="term" value="F:zinc ion binding"/>
    <property type="evidence" value="ECO:0007669"/>
    <property type="project" value="UniProtKB-KW"/>
</dbReference>
<dbReference type="PANTHER" id="PTHR22770">
    <property type="entry name" value="UBIQUITIN CONJUGATING ENZYME 7 INTERACTING PROTEIN-RELATED"/>
    <property type="match status" value="1"/>
</dbReference>
<feature type="transmembrane region" description="Helical" evidence="14">
    <location>
        <begin position="369"/>
        <end position="389"/>
    </location>
</feature>
<evidence type="ECO:0000256" key="12">
    <source>
        <dbReference type="ARBA" id="ARBA00022989"/>
    </source>
</evidence>
<dbReference type="InterPro" id="IPR002867">
    <property type="entry name" value="IBR_dom"/>
</dbReference>
<accession>A0A1R2CCB1</accession>
<keyword evidence="9" id="KW-0863">Zinc-finger</keyword>
<evidence type="ECO:0000256" key="5">
    <source>
        <dbReference type="ARBA" id="ARBA00022679"/>
    </source>
</evidence>
<dbReference type="Pfam" id="PF01485">
    <property type="entry name" value="IBR"/>
    <property type="match status" value="1"/>
</dbReference>
<keyword evidence="17" id="KW-1185">Reference proteome</keyword>
<keyword evidence="7" id="KW-0479">Metal-binding</keyword>
<dbReference type="InterPro" id="IPR051628">
    <property type="entry name" value="LUBAC_E3_Ligases"/>
</dbReference>
<dbReference type="InterPro" id="IPR009060">
    <property type="entry name" value="UBA-like_sf"/>
</dbReference>
<dbReference type="SUPFAM" id="SSF57850">
    <property type="entry name" value="RING/U-box"/>
    <property type="match status" value="3"/>
</dbReference>
<keyword evidence="13 14" id="KW-0472">Membrane</keyword>
<dbReference type="EC" id="2.3.2.31" evidence="4"/>
<dbReference type="GO" id="GO:0043161">
    <property type="term" value="P:proteasome-mediated ubiquitin-dependent protein catabolic process"/>
    <property type="evidence" value="ECO:0007669"/>
    <property type="project" value="TreeGrafter"/>
</dbReference>
<reference evidence="16 17" key="1">
    <citation type="submission" date="2016-11" db="EMBL/GenBank/DDBJ databases">
        <title>The macronuclear genome of Stentor coeruleus: a giant cell with tiny introns.</title>
        <authorList>
            <person name="Slabodnick M."/>
            <person name="Ruby J.G."/>
            <person name="Reiff S.B."/>
            <person name="Swart E.C."/>
            <person name="Gosai S."/>
            <person name="Prabakaran S."/>
            <person name="Witkowska E."/>
            <person name="Larue G.E."/>
            <person name="Fisher S."/>
            <person name="Freeman R.M."/>
            <person name="Gunawardena J."/>
            <person name="Chu W."/>
            <person name="Stover N.A."/>
            <person name="Gregory B.D."/>
            <person name="Nowacki M."/>
            <person name="Derisi J."/>
            <person name="Roy S.W."/>
            <person name="Marshall W.F."/>
            <person name="Sood P."/>
        </authorList>
    </citation>
    <scope>NUCLEOTIDE SEQUENCE [LARGE SCALE GENOMIC DNA]</scope>
    <source>
        <strain evidence="16">WM001</strain>
    </source>
</reference>
<dbReference type="GO" id="GO:0061630">
    <property type="term" value="F:ubiquitin protein ligase activity"/>
    <property type="evidence" value="ECO:0007669"/>
    <property type="project" value="UniProtKB-EC"/>
</dbReference>
<evidence type="ECO:0000256" key="10">
    <source>
        <dbReference type="ARBA" id="ARBA00022786"/>
    </source>
</evidence>
<evidence type="ECO:0000256" key="9">
    <source>
        <dbReference type="ARBA" id="ARBA00022771"/>
    </source>
</evidence>
<dbReference type="AlphaFoldDB" id="A0A1R2CCB1"/>
<dbReference type="InterPro" id="IPR013083">
    <property type="entry name" value="Znf_RING/FYVE/PHD"/>
</dbReference>
<feature type="domain" description="RING-type" evidence="15">
    <location>
        <begin position="156"/>
        <end position="361"/>
    </location>
</feature>
<evidence type="ECO:0000256" key="7">
    <source>
        <dbReference type="ARBA" id="ARBA00022723"/>
    </source>
</evidence>
<keyword evidence="8" id="KW-0677">Repeat</keyword>
<organism evidence="16 17">
    <name type="scientific">Stentor coeruleus</name>
    <dbReference type="NCBI Taxonomy" id="5963"/>
    <lineage>
        <taxon>Eukaryota</taxon>
        <taxon>Sar</taxon>
        <taxon>Alveolata</taxon>
        <taxon>Ciliophora</taxon>
        <taxon>Postciliodesmatophora</taxon>
        <taxon>Heterotrichea</taxon>
        <taxon>Heterotrichida</taxon>
        <taxon>Stentoridae</taxon>
        <taxon>Stentor</taxon>
    </lineage>
</organism>
<dbReference type="CDD" id="cd20336">
    <property type="entry name" value="Rcat_RBR"/>
    <property type="match status" value="1"/>
</dbReference>
<comment type="subcellular location">
    <subcellularLocation>
        <location evidence="2">Membrane</location>
        <topology evidence="2">Single-pass membrane protein</topology>
    </subcellularLocation>
</comment>
<dbReference type="EMBL" id="MPUH01000200">
    <property type="protein sequence ID" value="OMJ86626.1"/>
    <property type="molecule type" value="Genomic_DNA"/>
</dbReference>
<dbReference type="PROSITE" id="PS51873">
    <property type="entry name" value="TRIAD"/>
    <property type="match status" value="1"/>
</dbReference>
<dbReference type="PANTHER" id="PTHR22770:SF13">
    <property type="entry name" value="RING-TYPE DOMAIN-CONTAINING PROTEIN"/>
    <property type="match status" value="1"/>
</dbReference>
<protein>
    <recommendedName>
        <fullName evidence="4">RBR-type E3 ubiquitin transferase</fullName>
        <ecNumber evidence="4">2.3.2.31</ecNumber>
    </recommendedName>
</protein>
<keyword evidence="6 14" id="KW-0812">Transmembrane</keyword>
<dbReference type="GO" id="GO:0000151">
    <property type="term" value="C:ubiquitin ligase complex"/>
    <property type="evidence" value="ECO:0007669"/>
    <property type="project" value="TreeGrafter"/>
</dbReference>
<evidence type="ECO:0000313" key="17">
    <source>
        <dbReference type="Proteomes" id="UP000187209"/>
    </source>
</evidence>
<keyword evidence="10" id="KW-0833">Ubl conjugation pathway</keyword>
<evidence type="ECO:0000256" key="4">
    <source>
        <dbReference type="ARBA" id="ARBA00012251"/>
    </source>
</evidence>
<dbReference type="GO" id="GO:0031090">
    <property type="term" value="C:organelle membrane"/>
    <property type="evidence" value="ECO:0007669"/>
    <property type="project" value="UniProtKB-ARBA"/>
</dbReference>
<dbReference type="OrthoDB" id="1431934at2759"/>
<dbReference type="Gene3D" id="3.30.40.10">
    <property type="entry name" value="Zinc/RING finger domain, C3HC4 (zinc finger)"/>
    <property type="match status" value="1"/>
</dbReference>
<name>A0A1R2CCB1_9CILI</name>
<keyword evidence="12 14" id="KW-1133">Transmembrane helix</keyword>
<comment type="catalytic activity">
    <reaction evidence="1">
        <text>[E2 ubiquitin-conjugating enzyme]-S-ubiquitinyl-L-cysteine + [acceptor protein]-L-lysine = [E2 ubiquitin-conjugating enzyme]-L-cysteine + [acceptor protein]-N(6)-ubiquitinyl-L-lysine.</text>
        <dbReference type="EC" id="2.3.2.31"/>
    </reaction>
</comment>